<dbReference type="InterPro" id="IPR016135">
    <property type="entry name" value="UBQ-conjugating_enzyme/RWD"/>
</dbReference>
<dbReference type="EnsemblProtists" id="EOD41613">
    <property type="protein sequence ID" value="EOD41613"/>
    <property type="gene ID" value="EMIHUDRAFT_58290"/>
</dbReference>
<dbReference type="GeneID" id="17286883"/>
<name>A0A0D3L0S8_EMIH1</name>
<keyword evidence="3" id="KW-1185">Reference proteome</keyword>
<dbReference type="Proteomes" id="UP000013827">
    <property type="component" value="Unassembled WGS sequence"/>
</dbReference>
<protein>
    <recommendedName>
        <fullName evidence="1">UBC core domain-containing protein</fullName>
    </recommendedName>
</protein>
<proteinExistence type="predicted"/>
<dbReference type="STRING" id="2903.R1E1X8"/>
<evidence type="ECO:0000313" key="2">
    <source>
        <dbReference type="EnsemblProtists" id="EOD41613"/>
    </source>
</evidence>
<dbReference type="PaxDb" id="2903-EOD41613"/>
<sequence length="146" mass="16056">CQIPGPPGTDWAGGCFPLLVDLGGYPTKPPDCHFPAREGPSLLQRPLTKSAKVLALPTAQRDCHGNGFMHNNVYPSGKVCLSTLTPVHESGWHPSFTVAEILLSVQRLLNDPNNDSPAQWLPYQLYKLARKEHDRRVCAQAARYTA</sequence>
<dbReference type="SUPFAM" id="SSF54495">
    <property type="entry name" value="UBC-like"/>
    <property type="match status" value="1"/>
</dbReference>
<dbReference type="AlphaFoldDB" id="A0A0D3L0S8"/>
<evidence type="ECO:0000259" key="1">
    <source>
        <dbReference type="PROSITE" id="PS50127"/>
    </source>
</evidence>
<dbReference type="HOGENOM" id="CLU_030988_10_3_1"/>
<dbReference type="PROSITE" id="PS50127">
    <property type="entry name" value="UBC_2"/>
    <property type="match status" value="1"/>
</dbReference>
<accession>A0A0D3L0S8</accession>
<dbReference type="eggNOG" id="KOG0424">
    <property type="taxonomic scope" value="Eukaryota"/>
</dbReference>
<dbReference type="Gene3D" id="3.10.110.10">
    <property type="entry name" value="Ubiquitin Conjugating Enzyme"/>
    <property type="match status" value="1"/>
</dbReference>
<dbReference type="InterPro" id="IPR000608">
    <property type="entry name" value="UBC"/>
</dbReference>
<dbReference type="PANTHER" id="PTHR24067">
    <property type="entry name" value="UBIQUITIN-CONJUGATING ENZYME E2"/>
    <property type="match status" value="1"/>
</dbReference>
<reference evidence="2" key="2">
    <citation type="submission" date="2024-10" db="UniProtKB">
        <authorList>
            <consortium name="EnsemblProtists"/>
        </authorList>
    </citation>
    <scope>IDENTIFICATION</scope>
</reference>
<dbReference type="Pfam" id="PF00179">
    <property type="entry name" value="UQ_con"/>
    <property type="match status" value="1"/>
</dbReference>
<evidence type="ECO:0000313" key="3">
    <source>
        <dbReference type="Proteomes" id="UP000013827"/>
    </source>
</evidence>
<dbReference type="SMART" id="SM00212">
    <property type="entry name" value="UBCc"/>
    <property type="match status" value="1"/>
</dbReference>
<dbReference type="RefSeq" id="XP_005794042.1">
    <property type="nucleotide sequence ID" value="XM_005793985.1"/>
</dbReference>
<reference evidence="3" key="1">
    <citation type="journal article" date="2013" name="Nature">
        <title>Pan genome of the phytoplankton Emiliania underpins its global distribution.</title>
        <authorList>
            <person name="Read B.A."/>
            <person name="Kegel J."/>
            <person name="Klute M.J."/>
            <person name="Kuo A."/>
            <person name="Lefebvre S.C."/>
            <person name="Maumus F."/>
            <person name="Mayer C."/>
            <person name="Miller J."/>
            <person name="Monier A."/>
            <person name="Salamov A."/>
            <person name="Young J."/>
            <person name="Aguilar M."/>
            <person name="Claverie J.M."/>
            <person name="Frickenhaus S."/>
            <person name="Gonzalez K."/>
            <person name="Herman E.K."/>
            <person name="Lin Y.C."/>
            <person name="Napier J."/>
            <person name="Ogata H."/>
            <person name="Sarno A.F."/>
            <person name="Shmutz J."/>
            <person name="Schroeder D."/>
            <person name="de Vargas C."/>
            <person name="Verret F."/>
            <person name="von Dassow P."/>
            <person name="Valentin K."/>
            <person name="Van de Peer Y."/>
            <person name="Wheeler G."/>
            <person name="Dacks J.B."/>
            <person name="Delwiche C.F."/>
            <person name="Dyhrman S.T."/>
            <person name="Glockner G."/>
            <person name="John U."/>
            <person name="Richards T."/>
            <person name="Worden A.Z."/>
            <person name="Zhang X."/>
            <person name="Grigoriev I.V."/>
            <person name="Allen A.E."/>
            <person name="Bidle K."/>
            <person name="Borodovsky M."/>
            <person name="Bowler C."/>
            <person name="Brownlee C."/>
            <person name="Cock J.M."/>
            <person name="Elias M."/>
            <person name="Gladyshev V.N."/>
            <person name="Groth M."/>
            <person name="Guda C."/>
            <person name="Hadaegh A."/>
            <person name="Iglesias-Rodriguez M.D."/>
            <person name="Jenkins J."/>
            <person name="Jones B.M."/>
            <person name="Lawson T."/>
            <person name="Leese F."/>
            <person name="Lindquist E."/>
            <person name="Lobanov A."/>
            <person name="Lomsadze A."/>
            <person name="Malik S.B."/>
            <person name="Marsh M.E."/>
            <person name="Mackinder L."/>
            <person name="Mock T."/>
            <person name="Mueller-Roeber B."/>
            <person name="Pagarete A."/>
            <person name="Parker M."/>
            <person name="Probert I."/>
            <person name="Quesneville H."/>
            <person name="Raines C."/>
            <person name="Rensing S.A."/>
            <person name="Riano-Pachon D.M."/>
            <person name="Richier S."/>
            <person name="Rokitta S."/>
            <person name="Shiraiwa Y."/>
            <person name="Soanes D.M."/>
            <person name="van der Giezen M."/>
            <person name="Wahlund T.M."/>
            <person name="Williams B."/>
            <person name="Wilson W."/>
            <person name="Wolfe G."/>
            <person name="Wurch L.L."/>
        </authorList>
    </citation>
    <scope>NUCLEOTIDE SEQUENCE</scope>
</reference>
<dbReference type="KEGG" id="ehx:EMIHUDRAFT_58290"/>
<organism evidence="2 3">
    <name type="scientific">Emiliania huxleyi (strain CCMP1516)</name>
    <dbReference type="NCBI Taxonomy" id="280463"/>
    <lineage>
        <taxon>Eukaryota</taxon>
        <taxon>Haptista</taxon>
        <taxon>Haptophyta</taxon>
        <taxon>Prymnesiophyceae</taxon>
        <taxon>Isochrysidales</taxon>
        <taxon>Noelaerhabdaceae</taxon>
        <taxon>Emiliania</taxon>
    </lineage>
</organism>
<feature type="domain" description="UBC core" evidence="1">
    <location>
        <begin position="1"/>
        <end position="146"/>
    </location>
</feature>
<dbReference type="InterPro" id="IPR050113">
    <property type="entry name" value="Ub_conjugating_enzyme"/>
</dbReference>